<evidence type="ECO:0000313" key="3">
    <source>
        <dbReference type="Proteomes" id="UP000326178"/>
    </source>
</evidence>
<keyword evidence="2" id="KW-0547">Nucleotide-binding</keyword>
<dbReference type="InterPro" id="IPR027417">
    <property type="entry name" value="P-loop_NTPase"/>
</dbReference>
<evidence type="ECO:0000313" key="2">
    <source>
        <dbReference type="EMBL" id="QEU76618.1"/>
    </source>
</evidence>
<dbReference type="EMBL" id="CP023702">
    <property type="protein sequence ID" value="QEU76618.1"/>
    <property type="molecule type" value="Genomic_DNA"/>
</dbReference>
<feature type="compositionally biased region" description="Basic residues" evidence="1">
    <location>
        <begin position="1"/>
        <end position="10"/>
    </location>
</feature>
<evidence type="ECO:0000256" key="1">
    <source>
        <dbReference type="SAM" id="MobiDB-lite"/>
    </source>
</evidence>
<feature type="region of interest" description="Disordered" evidence="1">
    <location>
        <begin position="1"/>
        <end position="39"/>
    </location>
</feature>
<protein>
    <submittedName>
        <fullName evidence="2">ATP-binding protein</fullName>
    </submittedName>
</protein>
<dbReference type="AlphaFoldDB" id="A0A5J6FJN9"/>
<organism evidence="2 3">
    <name type="scientific">Streptomyces nitrosporeus</name>
    <dbReference type="NCBI Taxonomy" id="28894"/>
    <lineage>
        <taxon>Bacteria</taxon>
        <taxon>Bacillati</taxon>
        <taxon>Actinomycetota</taxon>
        <taxon>Actinomycetes</taxon>
        <taxon>Kitasatosporales</taxon>
        <taxon>Streptomycetaceae</taxon>
        <taxon>Streptomyces</taxon>
    </lineage>
</organism>
<dbReference type="Gene3D" id="3.40.50.300">
    <property type="entry name" value="P-loop containing nucleotide triphosphate hydrolases"/>
    <property type="match status" value="1"/>
</dbReference>
<reference evidence="2 3" key="1">
    <citation type="submission" date="2017-09" db="EMBL/GenBank/DDBJ databases">
        <authorList>
            <person name="Lee N."/>
            <person name="Cho B.-K."/>
        </authorList>
    </citation>
    <scope>NUCLEOTIDE SEQUENCE [LARGE SCALE GENOMIC DNA]</scope>
    <source>
        <strain evidence="2 3">ATCC 12769</strain>
    </source>
</reference>
<proteinExistence type="predicted"/>
<dbReference type="KEGG" id="snk:CP967_17890"/>
<dbReference type="OrthoDB" id="5419957at2"/>
<keyword evidence="3" id="KW-1185">Reference proteome</keyword>
<gene>
    <name evidence="2" type="ORF">CP967_17890</name>
</gene>
<name>A0A5J6FJN9_9ACTN</name>
<dbReference type="GO" id="GO:0005524">
    <property type="term" value="F:ATP binding"/>
    <property type="evidence" value="ECO:0007669"/>
    <property type="project" value="UniProtKB-KW"/>
</dbReference>
<keyword evidence="2" id="KW-0067">ATP-binding</keyword>
<accession>A0A5J6FJN9</accession>
<feature type="compositionally biased region" description="Basic and acidic residues" evidence="1">
    <location>
        <begin position="19"/>
        <end position="29"/>
    </location>
</feature>
<dbReference type="Pfam" id="PF13671">
    <property type="entry name" value="AAA_33"/>
    <property type="match status" value="1"/>
</dbReference>
<dbReference type="Proteomes" id="UP000326178">
    <property type="component" value="Chromosome"/>
</dbReference>
<dbReference type="SUPFAM" id="SSF52540">
    <property type="entry name" value="P-loop containing nucleoside triphosphate hydrolases"/>
    <property type="match status" value="1"/>
</dbReference>
<sequence length="230" mass="24503">MARDRRHRGQRAPGGAQGRLHDRGPHEPFRTAGPDPVSSGPVVVPAGLVVLVGPPASGKTAFVRELIAQGRLDPEAVVSSDGIREEFFGSGAPDATSDAADARVFEERDRRITARLAAGRTTVAESTNVTPRARARLMAVAGRSGAPVAVLRFPQDEAVLLGQNEERERNDVSAEDVMACAAVMRRYADEARLRAEGAAFVCDVPGRGQGTTPAEAARRFTFRRAWDAPG</sequence>